<reference evidence="2 3" key="1">
    <citation type="journal article" date="2022" name="bioRxiv">
        <title>Genomics of Preaxostyla Flagellates Illuminates Evolutionary Transitions and the Path Towards Mitochondrial Loss.</title>
        <authorList>
            <person name="Novak L.V.F."/>
            <person name="Treitli S.C."/>
            <person name="Pyrih J."/>
            <person name="Halakuc P."/>
            <person name="Pipaliya S.V."/>
            <person name="Vacek V."/>
            <person name="Brzon O."/>
            <person name="Soukal P."/>
            <person name="Eme L."/>
            <person name="Dacks J.B."/>
            <person name="Karnkowska A."/>
            <person name="Elias M."/>
            <person name="Hampl V."/>
        </authorList>
    </citation>
    <scope>NUCLEOTIDE SEQUENCE [LARGE SCALE GENOMIC DNA]</scope>
    <source>
        <strain evidence="2">NAU3</strain>
        <tissue evidence="2">Gut</tissue>
    </source>
</reference>
<organism evidence="2 3">
    <name type="scientific">Blattamonas nauphoetae</name>
    <dbReference type="NCBI Taxonomy" id="2049346"/>
    <lineage>
        <taxon>Eukaryota</taxon>
        <taxon>Metamonada</taxon>
        <taxon>Preaxostyla</taxon>
        <taxon>Oxymonadida</taxon>
        <taxon>Blattamonas</taxon>
    </lineage>
</organism>
<dbReference type="Proteomes" id="UP001281761">
    <property type="component" value="Unassembled WGS sequence"/>
</dbReference>
<evidence type="ECO:0000313" key="3">
    <source>
        <dbReference type="Proteomes" id="UP001281761"/>
    </source>
</evidence>
<gene>
    <name evidence="2" type="ORF">BLNAU_6697</name>
</gene>
<sequence>MKAEQLNVTGGLLGLSDDIKLAIISYTSTLSDIQNFVGSCSALHGLTTHPRFHTMVRQSVRSQDGDFLRIYETFHDLDKVAAITDDDSPISAVTFPPSSGDQHWFQEIQSFAFRPVYVESLGKLLSPVYYVTPGPHVHQSFLDFSNEISVDEAAQHYQPAPCPPSLELIKSVRGFTAAISTNGTVYGRGLTLDGRQTMDHSAEWIPLPFPLFPPALSRDPNDECLAVFELTDDSIYTISDKGTVVGFGDLSWMAPYLVNPSDDQLASACLSYSPRFRACNGENGKYGVFGDHKIVRMHPQHHVFIAEDGCFFIKNQQWYGPEDGEQLLCIPEQVVHACSYDSLLVLFAQTSTGCEILGAEMAENEHVDSFFTRAKQQLDKSKSAAEWEKGRNEVYQFRVTLPFEAREIRSTVATEKAIWILKIDGTLLILPLTAPGFDDCADDRNEFGSPTMEAMQKDEEGQNGQGNEDGRRENDTAYMWKISTEWKDVTAMVKKEAFPERENISEISIQSLFVNTDAVLVSFLL</sequence>
<proteinExistence type="predicted"/>
<evidence type="ECO:0008006" key="4">
    <source>
        <dbReference type="Google" id="ProtNLM"/>
    </source>
</evidence>
<protein>
    <recommendedName>
        <fullName evidence="4">F-box domain-containing protein</fullName>
    </recommendedName>
</protein>
<name>A0ABQ9Y3U5_9EUKA</name>
<evidence type="ECO:0000313" key="2">
    <source>
        <dbReference type="EMBL" id="KAK2958427.1"/>
    </source>
</evidence>
<dbReference type="EMBL" id="JARBJD010000038">
    <property type="protein sequence ID" value="KAK2958427.1"/>
    <property type="molecule type" value="Genomic_DNA"/>
</dbReference>
<evidence type="ECO:0000256" key="1">
    <source>
        <dbReference type="SAM" id="MobiDB-lite"/>
    </source>
</evidence>
<accession>A0ABQ9Y3U5</accession>
<comment type="caution">
    <text evidence="2">The sequence shown here is derived from an EMBL/GenBank/DDBJ whole genome shotgun (WGS) entry which is preliminary data.</text>
</comment>
<feature type="region of interest" description="Disordered" evidence="1">
    <location>
        <begin position="455"/>
        <end position="474"/>
    </location>
</feature>
<keyword evidence="3" id="KW-1185">Reference proteome</keyword>